<keyword evidence="3" id="KW-0805">Transcription regulation</keyword>
<dbReference type="PANTHER" id="PTHR30437">
    <property type="entry name" value="TRANSCRIPTION ELONGATION FACTOR GREA"/>
    <property type="match status" value="1"/>
</dbReference>
<dbReference type="SUPFAM" id="SSF46557">
    <property type="entry name" value="GreA transcript cleavage protein, N-terminal domain"/>
    <property type="match status" value="1"/>
</dbReference>
<comment type="similarity">
    <text evidence="1">Belongs to the GreA/GreB family.</text>
</comment>
<dbReference type="EMBL" id="JAGQLI010000164">
    <property type="protein sequence ID" value="MCA9379385.1"/>
    <property type="molecule type" value="Genomic_DNA"/>
</dbReference>
<evidence type="ECO:0000256" key="2">
    <source>
        <dbReference type="ARBA" id="ARBA00013729"/>
    </source>
</evidence>
<dbReference type="SUPFAM" id="SSF54534">
    <property type="entry name" value="FKBP-like"/>
    <property type="match status" value="1"/>
</dbReference>
<comment type="caution">
    <text evidence="9">The sequence shown here is derived from an EMBL/GenBank/DDBJ whole genome shotgun (WGS) entry which is preliminary data.</text>
</comment>
<evidence type="ECO:0000313" key="10">
    <source>
        <dbReference type="Proteomes" id="UP000760819"/>
    </source>
</evidence>
<keyword evidence="9" id="KW-0648">Protein biosynthesis</keyword>
<dbReference type="GO" id="GO:0003746">
    <property type="term" value="F:translation elongation factor activity"/>
    <property type="evidence" value="ECO:0007669"/>
    <property type="project" value="UniProtKB-KW"/>
</dbReference>
<keyword evidence="4" id="KW-0238">DNA-binding</keyword>
<dbReference type="PANTHER" id="PTHR30437:SF4">
    <property type="entry name" value="TRANSCRIPTION ELONGATION FACTOR GREA"/>
    <property type="match status" value="1"/>
</dbReference>
<dbReference type="Gene3D" id="1.10.287.180">
    <property type="entry name" value="Transcription elongation factor, GreA/GreB, N-terminal domain"/>
    <property type="match status" value="1"/>
</dbReference>
<evidence type="ECO:0000256" key="1">
    <source>
        <dbReference type="ARBA" id="ARBA00008213"/>
    </source>
</evidence>
<proteinExistence type="inferred from homology"/>
<gene>
    <name evidence="9" type="ORF">KC640_03065</name>
</gene>
<dbReference type="PIRSF" id="PIRSF006092">
    <property type="entry name" value="GreA_GreB"/>
    <property type="match status" value="1"/>
</dbReference>
<evidence type="ECO:0000256" key="4">
    <source>
        <dbReference type="ARBA" id="ARBA00023125"/>
    </source>
</evidence>
<evidence type="ECO:0000313" key="9">
    <source>
        <dbReference type="EMBL" id="MCA9379385.1"/>
    </source>
</evidence>
<evidence type="ECO:0000256" key="3">
    <source>
        <dbReference type="ARBA" id="ARBA00023015"/>
    </source>
</evidence>
<dbReference type="Proteomes" id="UP000760819">
    <property type="component" value="Unassembled WGS sequence"/>
</dbReference>
<feature type="domain" description="Transcription elongation factor GreA/GreB C-terminal" evidence="7">
    <location>
        <begin position="92"/>
        <end position="167"/>
    </location>
</feature>
<sequence>MAKRKTTKTQEPEILIVTQEGYDDMVRELAQRKDVLRAEIAKEISVARDLGDLSENQAYTDAMEKKEMNENRIDKLDYLLSIAQVGTTNANDDIVRIGSTVEIEKVGAGAKGKKIITLVGKEETQEADSQAGKISVDSPVGKAVNAARIGDTVTVQLPQANVQYKILRKVAA</sequence>
<keyword evidence="5" id="KW-0804">Transcription</keyword>
<dbReference type="InterPro" id="IPR023459">
    <property type="entry name" value="Tscrpt_elong_fac_GreA/B_fam"/>
</dbReference>
<dbReference type="InterPro" id="IPR022691">
    <property type="entry name" value="Tscrpt_elong_fac_GreA/B_N"/>
</dbReference>
<dbReference type="Gene3D" id="3.10.50.30">
    <property type="entry name" value="Transcription elongation factor, GreA/GreB, C-terminal domain"/>
    <property type="match status" value="1"/>
</dbReference>
<dbReference type="InterPro" id="IPR036805">
    <property type="entry name" value="Tscrpt_elong_fac_GreA/B_N_sf"/>
</dbReference>
<protein>
    <recommendedName>
        <fullName evidence="2">Transcription elongation factor GreA</fullName>
    </recommendedName>
    <alternativeName>
        <fullName evidence="6">Transcript cleavage factor GreA</fullName>
    </alternativeName>
</protein>
<dbReference type="InterPro" id="IPR001437">
    <property type="entry name" value="Tscrpt_elong_fac_GreA/B_C"/>
</dbReference>
<dbReference type="AlphaFoldDB" id="A0A955L0N9"/>
<dbReference type="GO" id="GO:0032784">
    <property type="term" value="P:regulation of DNA-templated transcription elongation"/>
    <property type="evidence" value="ECO:0007669"/>
    <property type="project" value="InterPro"/>
</dbReference>
<reference evidence="9" key="1">
    <citation type="submission" date="2020-04" db="EMBL/GenBank/DDBJ databases">
        <authorList>
            <person name="Zhang T."/>
        </authorList>
    </citation>
    <scope>NUCLEOTIDE SEQUENCE</scope>
    <source>
        <strain evidence="9">HKST-UBA12</strain>
    </source>
</reference>
<feature type="domain" description="Transcription elongation factor GreA/GreB N-terminal" evidence="8">
    <location>
        <begin position="16"/>
        <end position="85"/>
    </location>
</feature>
<evidence type="ECO:0000259" key="8">
    <source>
        <dbReference type="Pfam" id="PF03449"/>
    </source>
</evidence>
<organism evidence="9 10">
    <name type="scientific">Candidatus Dojkabacteria bacterium</name>
    <dbReference type="NCBI Taxonomy" id="2099670"/>
    <lineage>
        <taxon>Bacteria</taxon>
        <taxon>Candidatus Dojkabacteria</taxon>
    </lineage>
</organism>
<evidence type="ECO:0000256" key="5">
    <source>
        <dbReference type="ARBA" id="ARBA00023163"/>
    </source>
</evidence>
<dbReference type="FunFam" id="1.10.287.180:FF:000001">
    <property type="entry name" value="Transcription elongation factor GreA"/>
    <property type="match status" value="1"/>
</dbReference>
<dbReference type="Pfam" id="PF01272">
    <property type="entry name" value="GreA_GreB"/>
    <property type="match status" value="1"/>
</dbReference>
<dbReference type="GO" id="GO:0006354">
    <property type="term" value="P:DNA-templated transcription elongation"/>
    <property type="evidence" value="ECO:0007669"/>
    <property type="project" value="TreeGrafter"/>
</dbReference>
<dbReference type="GO" id="GO:0070063">
    <property type="term" value="F:RNA polymerase binding"/>
    <property type="evidence" value="ECO:0007669"/>
    <property type="project" value="InterPro"/>
</dbReference>
<dbReference type="InterPro" id="IPR036953">
    <property type="entry name" value="GreA/GreB_C_sf"/>
</dbReference>
<dbReference type="GO" id="GO:0003677">
    <property type="term" value="F:DNA binding"/>
    <property type="evidence" value="ECO:0007669"/>
    <property type="project" value="UniProtKB-KW"/>
</dbReference>
<evidence type="ECO:0000259" key="7">
    <source>
        <dbReference type="Pfam" id="PF01272"/>
    </source>
</evidence>
<evidence type="ECO:0000256" key="6">
    <source>
        <dbReference type="ARBA" id="ARBA00030776"/>
    </source>
</evidence>
<keyword evidence="9" id="KW-0251">Elongation factor</keyword>
<reference evidence="9" key="2">
    <citation type="journal article" date="2021" name="Microbiome">
        <title>Successional dynamics and alternative stable states in a saline activated sludge microbial community over 9 years.</title>
        <authorList>
            <person name="Wang Y."/>
            <person name="Ye J."/>
            <person name="Ju F."/>
            <person name="Liu L."/>
            <person name="Boyd J.A."/>
            <person name="Deng Y."/>
            <person name="Parks D.H."/>
            <person name="Jiang X."/>
            <person name="Yin X."/>
            <person name="Woodcroft B.J."/>
            <person name="Tyson G.W."/>
            <person name="Hugenholtz P."/>
            <person name="Polz M.F."/>
            <person name="Zhang T."/>
        </authorList>
    </citation>
    <scope>NUCLEOTIDE SEQUENCE</scope>
    <source>
        <strain evidence="9">HKST-UBA12</strain>
    </source>
</reference>
<name>A0A955L0N9_9BACT</name>
<dbReference type="Pfam" id="PF03449">
    <property type="entry name" value="GreA_GreB_N"/>
    <property type="match status" value="1"/>
</dbReference>
<accession>A0A955L0N9</accession>